<dbReference type="PROSITE" id="PS50112">
    <property type="entry name" value="PAS"/>
    <property type="match status" value="1"/>
</dbReference>
<dbReference type="InterPro" id="IPR013767">
    <property type="entry name" value="PAS_fold"/>
</dbReference>
<dbReference type="NCBIfam" id="TIGR00229">
    <property type="entry name" value="sensory_box"/>
    <property type="match status" value="1"/>
</dbReference>
<keyword evidence="1" id="KW-1133">Transmembrane helix</keyword>
<name>A0ABW4B3C9_9GAMM</name>
<evidence type="ECO:0000256" key="1">
    <source>
        <dbReference type="SAM" id="Phobius"/>
    </source>
</evidence>
<dbReference type="EMBL" id="JBHTMN010000012">
    <property type="protein sequence ID" value="MFD1383986.1"/>
    <property type="molecule type" value="Genomic_DNA"/>
</dbReference>
<feature type="domain" description="PAS" evidence="2">
    <location>
        <begin position="112"/>
        <end position="159"/>
    </location>
</feature>
<evidence type="ECO:0000313" key="4">
    <source>
        <dbReference type="Proteomes" id="UP001597059"/>
    </source>
</evidence>
<keyword evidence="1" id="KW-0812">Transmembrane</keyword>
<dbReference type="Gene3D" id="3.30.450.20">
    <property type="entry name" value="PAS domain"/>
    <property type="match status" value="1"/>
</dbReference>
<sequence>MRSSFTLALVLAFILGVAVEYLVFNQVHSEFNVQAYLVVLVVVLILALLYSLYRRYHSFHLILARHHLEYLEVSMDGLSLCESLAKRCEVLRHQRNDLNDDLIGVQVQLQEVNELSRLLLDKLPDASILVNQHGAILGVSQSAQLLTGYPMQEVFGASLGKLKLFDDLTELFEKGWSQELATRLKEVSTPHMGQLKGKGGKSMACTWSIKELNLPIHRYYLITLVPHRGALKIC</sequence>
<accession>A0ABW4B3C9</accession>
<comment type="caution">
    <text evidence="3">The sequence shown here is derived from an EMBL/GenBank/DDBJ whole genome shotgun (WGS) entry which is preliminary data.</text>
</comment>
<keyword evidence="4" id="KW-1185">Reference proteome</keyword>
<dbReference type="InterPro" id="IPR035965">
    <property type="entry name" value="PAS-like_dom_sf"/>
</dbReference>
<evidence type="ECO:0000259" key="2">
    <source>
        <dbReference type="PROSITE" id="PS50112"/>
    </source>
</evidence>
<dbReference type="RefSeq" id="WP_377367772.1">
    <property type="nucleotide sequence ID" value="NZ_JBHTMN010000012.1"/>
</dbReference>
<evidence type="ECO:0000313" key="3">
    <source>
        <dbReference type="EMBL" id="MFD1383986.1"/>
    </source>
</evidence>
<proteinExistence type="predicted"/>
<reference evidence="4" key="1">
    <citation type="journal article" date="2019" name="Int. J. Syst. Evol. Microbiol.">
        <title>The Global Catalogue of Microorganisms (GCM) 10K type strain sequencing project: providing services to taxonomists for standard genome sequencing and annotation.</title>
        <authorList>
            <consortium name="The Broad Institute Genomics Platform"/>
            <consortium name="The Broad Institute Genome Sequencing Center for Infectious Disease"/>
            <person name="Wu L."/>
            <person name="Ma J."/>
        </authorList>
    </citation>
    <scope>NUCLEOTIDE SEQUENCE [LARGE SCALE GENOMIC DNA]</scope>
    <source>
        <strain evidence="4">JCM 30774</strain>
    </source>
</reference>
<feature type="transmembrane region" description="Helical" evidence="1">
    <location>
        <begin position="34"/>
        <end position="53"/>
    </location>
</feature>
<dbReference type="SMART" id="SM00091">
    <property type="entry name" value="PAS"/>
    <property type="match status" value="1"/>
</dbReference>
<organism evidence="3 4">
    <name type="scientific">Rhodanobacter aciditrophus</name>
    <dbReference type="NCBI Taxonomy" id="1623218"/>
    <lineage>
        <taxon>Bacteria</taxon>
        <taxon>Pseudomonadati</taxon>
        <taxon>Pseudomonadota</taxon>
        <taxon>Gammaproteobacteria</taxon>
        <taxon>Lysobacterales</taxon>
        <taxon>Rhodanobacteraceae</taxon>
        <taxon>Rhodanobacter</taxon>
    </lineage>
</organism>
<dbReference type="CDD" id="cd00130">
    <property type="entry name" value="PAS"/>
    <property type="match status" value="1"/>
</dbReference>
<keyword evidence="1" id="KW-0472">Membrane</keyword>
<protein>
    <submittedName>
        <fullName evidence="3">PAS domain-containing protein</fullName>
    </submittedName>
</protein>
<dbReference type="Pfam" id="PF00989">
    <property type="entry name" value="PAS"/>
    <property type="match status" value="1"/>
</dbReference>
<dbReference type="SUPFAM" id="SSF55785">
    <property type="entry name" value="PYP-like sensor domain (PAS domain)"/>
    <property type="match status" value="1"/>
</dbReference>
<dbReference type="InterPro" id="IPR000014">
    <property type="entry name" value="PAS"/>
</dbReference>
<dbReference type="Proteomes" id="UP001597059">
    <property type="component" value="Unassembled WGS sequence"/>
</dbReference>
<gene>
    <name evidence="3" type="ORF">ACFQ45_11425</name>
</gene>